<protein>
    <recommendedName>
        <fullName evidence="5">RING-type domain-containing protein</fullName>
    </recommendedName>
</protein>
<dbReference type="PANTHER" id="PTHR47841:SF7">
    <property type="entry name" value="CYSTEINE_HISTIDINE-RICH C1 DOMAIN PROTEIN"/>
    <property type="match status" value="1"/>
</dbReference>
<dbReference type="Pfam" id="PF03107">
    <property type="entry name" value="C1_2"/>
    <property type="match status" value="3"/>
</dbReference>
<dbReference type="PANTHER" id="PTHR47841">
    <property type="entry name" value="DIACYLGLYCEROL KINASE THETA-LIKE-RELATED"/>
    <property type="match status" value="1"/>
</dbReference>
<keyword evidence="2 4" id="KW-0863">Zinc-finger</keyword>
<feature type="domain" description="RING-type" evidence="5">
    <location>
        <begin position="303"/>
        <end position="344"/>
    </location>
</feature>
<evidence type="ECO:0000313" key="7">
    <source>
        <dbReference type="Proteomes" id="UP000825935"/>
    </source>
</evidence>
<dbReference type="AlphaFoldDB" id="A0A8T2T0A9"/>
<evidence type="ECO:0000313" key="6">
    <source>
        <dbReference type="EMBL" id="KAH7387982.1"/>
    </source>
</evidence>
<dbReference type="OrthoDB" id="1870692at2759"/>
<dbReference type="InterPro" id="IPR013083">
    <property type="entry name" value="Znf_RING/FYVE/PHD"/>
</dbReference>
<evidence type="ECO:0000256" key="2">
    <source>
        <dbReference type="ARBA" id="ARBA00022771"/>
    </source>
</evidence>
<dbReference type="SMART" id="SM00184">
    <property type="entry name" value="RING"/>
    <property type="match status" value="1"/>
</dbReference>
<dbReference type="SUPFAM" id="SSF57889">
    <property type="entry name" value="Cysteine-rich domain"/>
    <property type="match status" value="2"/>
</dbReference>
<dbReference type="InterPro" id="IPR046349">
    <property type="entry name" value="C1-like_sf"/>
</dbReference>
<evidence type="ECO:0000259" key="5">
    <source>
        <dbReference type="PROSITE" id="PS50089"/>
    </source>
</evidence>
<dbReference type="SUPFAM" id="SSF57850">
    <property type="entry name" value="RING/U-box"/>
    <property type="match status" value="1"/>
</dbReference>
<dbReference type="SUPFAM" id="SSF57903">
    <property type="entry name" value="FYVE/PHD zinc finger"/>
    <property type="match status" value="1"/>
</dbReference>
<accession>A0A8T2T0A9</accession>
<dbReference type="GO" id="GO:0008270">
    <property type="term" value="F:zinc ion binding"/>
    <property type="evidence" value="ECO:0007669"/>
    <property type="project" value="UniProtKB-KW"/>
</dbReference>
<dbReference type="InterPro" id="IPR011011">
    <property type="entry name" value="Znf_FYVE_PHD"/>
</dbReference>
<organism evidence="6 7">
    <name type="scientific">Ceratopteris richardii</name>
    <name type="common">Triangle waterfern</name>
    <dbReference type="NCBI Taxonomy" id="49495"/>
    <lineage>
        <taxon>Eukaryota</taxon>
        <taxon>Viridiplantae</taxon>
        <taxon>Streptophyta</taxon>
        <taxon>Embryophyta</taxon>
        <taxon>Tracheophyta</taxon>
        <taxon>Polypodiopsida</taxon>
        <taxon>Polypodiidae</taxon>
        <taxon>Polypodiales</taxon>
        <taxon>Pteridineae</taxon>
        <taxon>Pteridaceae</taxon>
        <taxon>Parkerioideae</taxon>
        <taxon>Ceratopteris</taxon>
    </lineage>
</organism>
<keyword evidence="3" id="KW-0862">Zinc</keyword>
<evidence type="ECO:0000256" key="3">
    <source>
        <dbReference type="ARBA" id="ARBA00022833"/>
    </source>
</evidence>
<dbReference type="Proteomes" id="UP000825935">
    <property type="component" value="Chromosome 16"/>
</dbReference>
<proteinExistence type="predicted"/>
<evidence type="ECO:0000256" key="4">
    <source>
        <dbReference type="PROSITE-ProRule" id="PRU00175"/>
    </source>
</evidence>
<keyword evidence="1" id="KW-0677">Repeat</keyword>
<reference evidence="6" key="1">
    <citation type="submission" date="2021-08" db="EMBL/GenBank/DDBJ databases">
        <title>WGS assembly of Ceratopteris richardii.</title>
        <authorList>
            <person name="Marchant D.B."/>
            <person name="Chen G."/>
            <person name="Jenkins J."/>
            <person name="Shu S."/>
            <person name="Leebens-Mack J."/>
            <person name="Grimwood J."/>
            <person name="Schmutz J."/>
            <person name="Soltis P."/>
            <person name="Soltis D."/>
            <person name="Chen Z.-H."/>
        </authorList>
    </citation>
    <scope>NUCLEOTIDE SEQUENCE</scope>
    <source>
        <strain evidence="6">Whitten #5841</strain>
        <tissue evidence="6">Leaf</tissue>
    </source>
</reference>
<comment type="caution">
    <text evidence="6">The sequence shown here is derived from an EMBL/GenBank/DDBJ whole genome shotgun (WGS) entry which is preliminary data.</text>
</comment>
<dbReference type="Gene3D" id="3.30.40.10">
    <property type="entry name" value="Zinc/RING finger domain, C3HC4 (zinc finger)"/>
    <property type="match status" value="1"/>
</dbReference>
<dbReference type="EMBL" id="CM035421">
    <property type="protein sequence ID" value="KAH7387982.1"/>
    <property type="molecule type" value="Genomic_DNA"/>
</dbReference>
<evidence type="ECO:0000256" key="1">
    <source>
        <dbReference type="ARBA" id="ARBA00022737"/>
    </source>
</evidence>
<gene>
    <name evidence="6" type="ORF">KP509_16G051900</name>
</gene>
<name>A0A8T2T0A9_CERRI</name>
<keyword evidence="2 4" id="KW-0479">Metal-binding</keyword>
<dbReference type="Pfam" id="PF13639">
    <property type="entry name" value="zf-RING_2"/>
    <property type="match status" value="1"/>
</dbReference>
<dbReference type="InterPro" id="IPR001841">
    <property type="entry name" value="Znf_RING"/>
</dbReference>
<keyword evidence="7" id="KW-1185">Reference proteome</keyword>
<dbReference type="InterPro" id="IPR004146">
    <property type="entry name" value="DC1"/>
</dbReference>
<sequence>MAHTLTLLQSPPYASGKFFCNLCFEPGSGPVYHCPLCTFDLHVSCVTKETLHTHFTHPEHPLHLEPPATSVTLRACNSCTFQIRGWSFRCDQCEFDLHLLCARAPRFIRHSTHPHTLELRRRIPSVHGKTLRCSGCRGTVSGQVYECDRCEFRLHQACAVLPDQLTHGEHQEHRLRQKIFSRESSQNVHGAPCHGCGQLVKGWDMCCDICDVHFHPPCVNTEHDLSIERNIEQEEIIGKDEECPPLASKIATALEQCAEVPNSHDMEAVKKVMHFLKKMVEATTLHAQENNASNESSSQLGSCTTCLEGFDSTNPRTITSCGHSFHLPCIMEWMNRSNSCPICRTRLEIQQ</sequence>
<dbReference type="PROSITE" id="PS50089">
    <property type="entry name" value="ZF_RING_2"/>
    <property type="match status" value="1"/>
</dbReference>
<dbReference type="OMA" id="MEITHIH"/>